<dbReference type="STRING" id="43700.ENSMALP00000015115"/>
<keyword evidence="5 8" id="KW-0472">Membrane</keyword>
<dbReference type="AlphaFoldDB" id="A0A3Q3JEJ1"/>
<evidence type="ECO:0000256" key="6">
    <source>
        <dbReference type="ARBA" id="ARBA00023170"/>
    </source>
</evidence>
<dbReference type="Proteomes" id="UP000261600">
    <property type="component" value="Unplaced"/>
</dbReference>
<dbReference type="InterPro" id="IPR017452">
    <property type="entry name" value="GPCR_Rhodpsn_7TM"/>
</dbReference>
<dbReference type="GO" id="GO:0008528">
    <property type="term" value="F:G protein-coupled peptide receptor activity"/>
    <property type="evidence" value="ECO:0007669"/>
    <property type="project" value="TreeGrafter"/>
</dbReference>
<evidence type="ECO:0000313" key="11">
    <source>
        <dbReference type="Proteomes" id="UP000261600"/>
    </source>
</evidence>
<feature type="transmembrane region" description="Helical" evidence="8">
    <location>
        <begin position="21"/>
        <end position="40"/>
    </location>
</feature>
<comment type="subcellular location">
    <subcellularLocation>
        <location evidence="1">Membrane</location>
        <topology evidence="1">Multi-pass membrane protein</topology>
    </subcellularLocation>
</comment>
<evidence type="ECO:0000256" key="8">
    <source>
        <dbReference type="SAM" id="Phobius"/>
    </source>
</evidence>
<dbReference type="PROSITE" id="PS50262">
    <property type="entry name" value="G_PROTEIN_RECEP_F1_2"/>
    <property type="match status" value="1"/>
</dbReference>
<keyword evidence="6" id="KW-0675">Receptor</keyword>
<dbReference type="Ensembl" id="ENSMALT00000015423.1">
    <property type="protein sequence ID" value="ENSMALP00000015115.1"/>
    <property type="gene ID" value="ENSMALG00000010604.1"/>
</dbReference>
<dbReference type="PRINTS" id="PR00237">
    <property type="entry name" value="GPCRRHODOPSN"/>
</dbReference>
<protein>
    <recommendedName>
        <fullName evidence="9">G-protein coupled receptors family 1 profile domain-containing protein</fullName>
    </recommendedName>
</protein>
<keyword evidence="7" id="KW-0807">Transducer</keyword>
<dbReference type="PANTHER" id="PTHR24243">
    <property type="entry name" value="G-PROTEIN COUPLED RECEPTOR"/>
    <property type="match status" value="1"/>
</dbReference>
<keyword evidence="4" id="KW-0297">G-protein coupled receptor</keyword>
<keyword evidence="3 8" id="KW-1133">Transmembrane helix</keyword>
<dbReference type="Gene3D" id="1.20.1070.10">
    <property type="entry name" value="Rhodopsin 7-helix transmembrane proteins"/>
    <property type="match status" value="2"/>
</dbReference>
<keyword evidence="2 8" id="KW-0812">Transmembrane</keyword>
<dbReference type="InterPro" id="IPR000276">
    <property type="entry name" value="GPCR_Rhodpsn"/>
</dbReference>
<keyword evidence="11" id="KW-1185">Reference proteome</keyword>
<evidence type="ECO:0000256" key="3">
    <source>
        <dbReference type="ARBA" id="ARBA00022989"/>
    </source>
</evidence>
<organism evidence="10 11">
    <name type="scientific">Monopterus albus</name>
    <name type="common">Swamp eel</name>
    <dbReference type="NCBI Taxonomy" id="43700"/>
    <lineage>
        <taxon>Eukaryota</taxon>
        <taxon>Metazoa</taxon>
        <taxon>Chordata</taxon>
        <taxon>Craniata</taxon>
        <taxon>Vertebrata</taxon>
        <taxon>Euteleostomi</taxon>
        <taxon>Actinopterygii</taxon>
        <taxon>Neopterygii</taxon>
        <taxon>Teleostei</taxon>
        <taxon>Neoteleostei</taxon>
        <taxon>Acanthomorphata</taxon>
        <taxon>Anabantaria</taxon>
        <taxon>Synbranchiformes</taxon>
        <taxon>Synbranchidae</taxon>
        <taxon>Monopterus</taxon>
    </lineage>
</organism>
<dbReference type="PANTHER" id="PTHR24243:SF3">
    <property type="entry name" value="MOTILIN RECEPTOR"/>
    <property type="match status" value="1"/>
</dbReference>
<accession>A0A3Q3JEJ1</accession>
<dbReference type="SUPFAM" id="SSF81321">
    <property type="entry name" value="Family A G protein-coupled receptor-like"/>
    <property type="match status" value="1"/>
</dbReference>
<reference evidence="10" key="1">
    <citation type="submission" date="2025-08" db="UniProtKB">
        <authorList>
            <consortium name="Ensembl"/>
        </authorList>
    </citation>
    <scope>IDENTIFICATION</scope>
</reference>
<evidence type="ECO:0000256" key="4">
    <source>
        <dbReference type="ARBA" id="ARBA00023040"/>
    </source>
</evidence>
<sequence length="242" mass="27740">MIWSLRHSANVFSLDPCSPPLCILIFVFRVTGNAMTILIIQEFKDMKTLNIYCSCPAWPFSPCHMPLAEAVCYFHQHIFKGCTSATILHTYLAISFNLWSNVVVTRHRVQYIILALWGFALCKHTSYAIKLCLRSHRQTVKILLVVVLAFFTCWLPYHTGRNLFAQVDDYEMVMLSQKFNMASMVLCYLSASINPVVYSLMSQKYRVAFCWLKALVFTSPPCKMFSSASSFSSFPQIISNTY</sequence>
<evidence type="ECO:0000259" key="9">
    <source>
        <dbReference type="PROSITE" id="PS50262"/>
    </source>
</evidence>
<dbReference type="GO" id="GO:0005886">
    <property type="term" value="C:plasma membrane"/>
    <property type="evidence" value="ECO:0007669"/>
    <property type="project" value="TreeGrafter"/>
</dbReference>
<reference evidence="10" key="2">
    <citation type="submission" date="2025-09" db="UniProtKB">
        <authorList>
            <consortium name="Ensembl"/>
        </authorList>
    </citation>
    <scope>IDENTIFICATION</scope>
</reference>
<proteinExistence type="predicted"/>
<evidence type="ECO:0000256" key="2">
    <source>
        <dbReference type="ARBA" id="ARBA00022692"/>
    </source>
</evidence>
<evidence type="ECO:0000256" key="7">
    <source>
        <dbReference type="ARBA" id="ARBA00023224"/>
    </source>
</evidence>
<feature type="transmembrane region" description="Helical" evidence="8">
    <location>
        <begin position="179"/>
        <end position="201"/>
    </location>
</feature>
<evidence type="ECO:0000256" key="5">
    <source>
        <dbReference type="ARBA" id="ARBA00023136"/>
    </source>
</evidence>
<evidence type="ECO:0000256" key="1">
    <source>
        <dbReference type="ARBA" id="ARBA00004141"/>
    </source>
</evidence>
<feature type="transmembrane region" description="Helical" evidence="8">
    <location>
        <begin position="141"/>
        <end position="159"/>
    </location>
</feature>
<feature type="domain" description="G-protein coupled receptors family 1 profile" evidence="9">
    <location>
        <begin position="87"/>
        <end position="198"/>
    </location>
</feature>
<evidence type="ECO:0000313" key="10">
    <source>
        <dbReference type="Ensembl" id="ENSMALP00000015115.1"/>
    </source>
</evidence>
<name>A0A3Q3JEJ1_MONAL</name>